<dbReference type="Pfam" id="PF00033">
    <property type="entry name" value="Cytochrome_B"/>
    <property type="match status" value="1"/>
</dbReference>
<evidence type="ECO:0000313" key="22">
    <source>
        <dbReference type="EMBL" id="ADO22057.1"/>
    </source>
</evidence>
<dbReference type="InterPro" id="IPR005798">
    <property type="entry name" value="Cyt_b/b6_C"/>
</dbReference>
<comment type="function">
    <text evidence="1 19">Component of the ubiquinol-cytochrome c reductase complex (complex III or cytochrome b-c1 complex) that is part of the mitochondrial respiratory chain. The b-c1 complex mediates electron transfer from ubiquinol to cytochrome c. Contributes to the generation of a proton gradient across the mitochondrial membrane that is then used for ATP synthesis.</text>
</comment>
<evidence type="ECO:0000256" key="5">
    <source>
        <dbReference type="ARBA" id="ARBA00022617"/>
    </source>
</evidence>
<dbReference type="InterPro" id="IPR027387">
    <property type="entry name" value="Cytb/b6-like_sf"/>
</dbReference>
<comment type="cofactor">
    <cofactor evidence="18">
        <name>heme</name>
        <dbReference type="ChEBI" id="CHEBI:30413"/>
    </cofactor>
    <text evidence="18">Binds 2 heme groups non-covalently.</text>
</comment>
<comment type="similarity">
    <text evidence="16 19">Belongs to the cytochrome b family.</text>
</comment>
<dbReference type="Pfam" id="PF00032">
    <property type="entry name" value="Cytochrom_B_C"/>
    <property type="match status" value="1"/>
</dbReference>
<dbReference type="CDD" id="cd00284">
    <property type="entry name" value="Cytochrome_b_N"/>
    <property type="match status" value="1"/>
</dbReference>
<dbReference type="SUPFAM" id="SSF81342">
    <property type="entry name" value="Transmembrane di-heme cytochromes"/>
    <property type="match status" value="1"/>
</dbReference>
<keyword evidence="13" id="KW-0830">Ubiquinone</keyword>
<dbReference type="FunFam" id="1.20.810.10:FF:000002">
    <property type="entry name" value="Cytochrome b"/>
    <property type="match status" value="1"/>
</dbReference>
<evidence type="ECO:0000259" key="21">
    <source>
        <dbReference type="PROSITE" id="PS51003"/>
    </source>
</evidence>
<evidence type="ECO:0000256" key="2">
    <source>
        <dbReference type="ARBA" id="ARBA00004448"/>
    </source>
</evidence>
<accession>I1SN52</accession>
<evidence type="ECO:0000256" key="14">
    <source>
        <dbReference type="ARBA" id="ARBA00023128"/>
    </source>
</evidence>
<protein>
    <recommendedName>
        <fullName evidence="3 19">Cytochrome b</fullName>
    </recommendedName>
</protein>
<dbReference type="EMBL" id="GU120865">
    <property type="protein sequence ID" value="ADO22057.1"/>
    <property type="molecule type" value="Genomic_DNA"/>
</dbReference>
<feature type="binding site" description="axial binding residue" evidence="18">
    <location>
        <position position="186"/>
    </location>
    <ligand>
        <name>heme b</name>
        <dbReference type="ChEBI" id="CHEBI:60344"/>
        <label>b562</label>
    </ligand>
    <ligandPart>
        <name>Fe</name>
        <dbReference type="ChEBI" id="CHEBI:18248"/>
    </ligandPart>
</feature>
<dbReference type="GO" id="GO:0008121">
    <property type="term" value="F:quinol-cytochrome-c reductase activity"/>
    <property type="evidence" value="ECO:0007669"/>
    <property type="project" value="InterPro"/>
</dbReference>
<evidence type="ECO:0000256" key="6">
    <source>
        <dbReference type="ARBA" id="ARBA00022660"/>
    </source>
</evidence>
<evidence type="ECO:0000256" key="4">
    <source>
        <dbReference type="ARBA" id="ARBA00022448"/>
    </source>
</evidence>
<keyword evidence="8 18" id="KW-0479">Metal-binding</keyword>
<evidence type="ECO:0000256" key="10">
    <source>
        <dbReference type="ARBA" id="ARBA00022982"/>
    </source>
</evidence>
<feature type="binding site" description="axial binding residue" evidence="18">
    <location>
        <position position="200"/>
    </location>
    <ligand>
        <name>heme b</name>
        <dbReference type="ChEBI" id="CHEBI:60344"/>
        <label>b566</label>
    </ligand>
    <ligandPart>
        <name>Fe</name>
        <dbReference type="ChEBI" id="CHEBI:18248"/>
    </ligandPart>
</feature>
<evidence type="ECO:0000256" key="12">
    <source>
        <dbReference type="ARBA" id="ARBA00023004"/>
    </source>
</evidence>
<name>I1SN52_9PETR</name>
<keyword evidence="4 19" id="KW-0813">Transport</keyword>
<keyword evidence="9" id="KW-0999">Mitochondrion inner membrane</keyword>
<comment type="subcellular location">
    <subcellularLocation>
        <location evidence="2">Mitochondrion inner membrane</location>
        <topology evidence="2">Multi-pass membrane protein</topology>
    </subcellularLocation>
</comment>
<feature type="transmembrane region" description="Helical" evidence="19">
    <location>
        <begin position="34"/>
        <end position="60"/>
    </location>
</feature>
<evidence type="ECO:0000256" key="17">
    <source>
        <dbReference type="PIRSR" id="PIRSR038885-1"/>
    </source>
</evidence>
<dbReference type="GO" id="GO:0046872">
    <property type="term" value="F:metal ion binding"/>
    <property type="evidence" value="ECO:0007669"/>
    <property type="project" value="UniProtKB-UniRule"/>
</dbReference>
<dbReference type="PROSITE" id="PS51002">
    <property type="entry name" value="CYTB_NTER"/>
    <property type="match status" value="1"/>
</dbReference>
<dbReference type="InterPro" id="IPR048259">
    <property type="entry name" value="Cytochrome_b_N_euk/bac"/>
</dbReference>
<dbReference type="GO" id="GO:0006122">
    <property type="term" value="P:mitochondrial electron transport, ubiquinol to cytochrome c"/>
    <property type="evidence" value="ECO:0007669"/>
    <property type="project" value="TreeGrafter"/>
</dbReference>
<dbReference type="GO" id="GO:0016491">
    <property type="term" value="F:oxidoreductase activity"/>
    <property type="evidence" value="ECO:0007669"/>
    <property type="project" value="UniProtKB-UniRule"/>
</dbReference>
<dbReference type="Gene3D" id="1.20.810.10">
    <property type="entry name" value="Cytochrome Bc1 Complex, Chain C"/>
    <property type="match status" value="1"/>
</dbReference>
<keyword evidence="14 19" id="KW-0496">Mitochondrion</keyword>
<feature type="binding site" description="axial binding residue" evidence="18">
    <location>
        <position position="101"/>
    </location>
    <ligand>
        <name>heme b</name>
        <dbReference type="ChEBI" id="CHEBI:60344"/>
        <label>b566</label>
    </ligand>
    <ligandPart>
        <name>Fe</name>
        <dbReference type="ChEBI" id="CHEBI:18248"/>
    </ligandPart>
</feature>
<feature type="transmembrane region" description="Helical" evidence="19">
    <location>
        <begin position="350"/>
        <end position="373"/>
    </location>
</feature>
<dbReference type="InterPro" id="IPR030689">
    <property type="entry name" value="Cytochrome_b"/>
</dbReference>
<proteinExistence type="inferred from homology"/>
<feature type="transmembrane region" description="Helical" evidence="19">
    <location>
        <begin position="233"/>
        <end position="250"/>
    </location>
</feature>
<keyword evidence="15 19" id="KW-0472">Membrane</keyword>
<evidence type="ECO:0000256" key="3">
    <source>
        <dbReference type="ARBA" id="ARBA00013531"/>
    </source>
</evidence>
<evidence type="ECO:0000256" key="7">
    <source>
        <dbReference type="ARBA" id="ARBA00022692"/>
    </source>
</evidence>
<dbReference type="GO" id="GO:0045275">
    <property type="term" value="C:respiratory chain complex III"/>
    <property type="evidence" value="ECO:0007669"/>
    <property type="project" value="InterPro"/>
</dbReference>
<dbReference type="PROSITE" id="PS51003">
    <property type="entry name" value="CYTB_CTER"/>
    <property type="match status" value="1"/>
</dbReference>
<evidence type="ECO:0000259" key="20">
    <source>
        <dbReference type="PROSITE" id="PS51002"/>
    </source>
</evidence>
<dbReference type="SUPFAM" id="SSF81648">
    <property type="entry name" value="a domain/subunit of cytochrome bc1 complex (Ubiquinol-cytochrome c reductase)"/>
    <property type="match status" value="1"/>
</dbReference>
<feature type="domain" description="Cytochrome b/b6 C-terminal region profile" evidence="21">
    <location>
        <begin position="214"/>
        <end position="384"/>
    </location>
</feature>
<evidence type="ECO:0000256" key="8">
    <source>
        <dbReference type="ARBA" id="ARBA00022723"/>
    </source>
</evidence>
<sequence length="396" mass="44450">MSRPPTIIRKTHPLLSLGNNMLVDLPSPANISAWWNFGSLLSLCLILQIITGLILAMHYTANTELAFSSVMHICRDVNNGWLVRNLHANGASMFFICIYAHIGRGIYYGSYLYKETWNVGVILFVLTAATAFVGYVLPWGQMSFWGATVITNLISAVPYVGDDIVVWLWGGFSVSNATLTRFFTFHFILPFIMAAMTMIHIMFLHQTGSSNPLGVNSNLDKVQFHPYFSFKDIFGFVILLGVLFMISLLAPNALGEPDNFIYANPLSTPPHIKPEWYFLFAYAILRSIPNKLGGVLALAAAIMILLVIPFAHTSKQRGIQFRPLAQITFWTLITDLALLTWLGGEPAEHPFILMTQIASTMYFMIFILILPILGRLEDKLILLSKHTGKFNWNSTY</sequence>
<keyword evidence="12 18" id="KW-0408">Iron</keyword>
<feature type="binding site" description="axial binding residue" evidence="18">
    <location>
        <position position="87"/>
    </location>
    <ligand>
        <name>heme b</name>
        <dbReference type="ChEBI" id="CHEBI:60344"/>
        <label>b562</label>
    </ligand>
    <ligandPart>
        <name>Fe</name>
        <dbReference type="ChEBI" id="CHEBI:18248"/>
    </ligandPart>
</feature>
<dbReference type="InterPro" id="IPR036150">
    <property type="entry name" value="Cyt_b/b6_C_sf"/>
</dbReference>
<evidence type="ECO:0000256" key="15">
    <source>
        <dbReference type="ARBA" id="ARBA00023136"/>
    </source>
</evidence>
<dbReference type="GO" id="GO:0005743">
    <property type="term" value="C:mitochondrial inner membrane"/>
    <property type="evidence" value="ECO:0007669"/>
    <property type="project" value="UniProtKB-SubCell"/>
</dbReference>
<dbReference type="AlphaFoldDB" id="I1SN52"/>
<keyword evidence="10 19" id="KW-0249">Electron transport</keyword>
<dbReference type="InterPro" id="IPR016174">
    <property type="entry name" value="Di-haem_cyt_TM"/>
</dbReference>
<reference evidence="22" key="1">
    <citation type="journal article" date="2012" name="J. Fish Biol.">
        <title>Genetic diversity, endemism and phylogeny of lampreys within the genus Lampetra sensu stricto (Petromyzontiformes: Petromyzontidae) in western North America.</title>
        <authorList>
            <person name="Boguski D.A."/>
            <person name="Reid S.B."/>
            <person name="Goodman D.H."/>
            <person name="Docker M.F."/>
        </authorList>
    </citation>
    <scope>NUCLEOTIDE SEQUENCE</scope>
</reference>
<evidence type="ECO:0000256" key="1">
    <source>
        <dbReference type="ARBA" id="ARBA00002566"/>
    </source>
</evidence>
<evidence type="ECO:0000256" key="13">
    <source>
        <dbReference type="ARBA" id="ARBA00023075"/>
    </source>
</evidence>
<dbReference type="CDD" id="cd00290">
    <property type="entry name" value="cytochrome_b_C"/>
    <property type="match status" value="1"/>
</dbReference>
<feature type="domain" description="Cytochrome b/b6 N-terminal region profile" evidence="20">
    <location>
        <begin position="4"/>
        <end position="213"/>
    </location>
</feature>
<dbReference type="PANTHER" id="PTHR19271">
    <property type="entry name" value="CYTOCHROME B"/>
    <property type="match status" value="1"/>
</dbReference>
<evidence type="ECO:0000256" key="16">
    <source>
        <dbReference type="ARBA" id="ARBA00061233"/>
    </source>
</evidence>
<dbReference type="InterPro" id="IPR005797">
    <property type="entry name" value="Cyt_b/b6_N"/>
</dbReference>
<feature type="transmembrane region" description="Helical" evidence="19">
    <location>
        <begin position="117"/>
        <end position="137"/>
    </location>
</feature>
<feature type="binding site" evidence="17">
    <location>
        <position position="205"/>
    </location>
    <ligand>
        <name>a ubiquinone</name>
        <dbReference type="ChEBI" id="CHEBI:16389"/>
    </ligand>
</feature>
<evidence type="ECO:0000256" key="11">
    <source>
        <dbReference type="ARBA" id="ARBA00022989"/>
    </source>
</evidence>
<keyword evidence="6 19" id="KW-0679">Respiratory chain</keyword>
<keyword evidence="7 19" id="KW-0812">Transmembrane</keyword>
<feature type="transmembrane region" description="Helical" evidence="19">
    <location>
        <begin position="81"/>
        <end position="102"/>
    </location>
</feature>
<evidence type="ECO:0000256" key="18">
    <source>
        <dbReference type="PIRSR" id="PIRSR038885-2"/>
    </source>
</evidence>
<evidence type="ECO:0000256" key="19">
    <source>
        <dbReference type="RuleBase" id="RU362117"/>
    </source>
</evidence>
<dbReference type="PIRSF" id="PIRSF038885">
    <property type="entry name" value="COB"/>
    <property type="match status" value="1"/>
</dbReference>
<feature type="transmembrane region" description="Helical" evidence="19">
    <location>
        <begin position="149"/>
        <end position="170"/>
    </location>
</feature>
<feature type="transmembrane region" description="Helical" evidence="19">
    <location>
        <begin position="182"/>
        <end position="204"/>
    </location>
</feature>
<evidence type="ECO:0000256" key="9">
    <source>
        <dbReference type="ARBA" id="ARBA00022792"/>
    </source>
</evidence>
<keyword evidence="5 18" id="KW-0349">Heme</keyword>
<comment type="cofactor">
    <cofactor evidence="19">
        <name>heme b</name>
        <dbReference type="ChEBI" id="CHEBI:60344"/>
    </cofactor>
    <text evidence="19">Binds 2 heme groups non-covalently.</text>
</comment>
<geneLocation type="mitochondrion" evidence="22"/>
<keyword evidence="11 19" id="KW-1133">Transmembrane helix</keyword>
<organism evidence="22">
    <name type="scientific">Lampetra sp. DAB-2010</name>
    <dbReference type="NCBI Taxonomy" id="903562"/>
    <lineage>
        <taxon>Eukaryota</taxon>
        <taxon>Metazoa</taxon>
        <taxon>Chordata</taxon>
        <taxon>Craniata</taxon>
        <taxon>Vertebrata</taxon>
        <taxon>Cyclostomata</taxon>
        <taxon>Hyperoartia</taxon>
        <taxon>Petromyzontiformes</taxon>
        <taxon>Petromyzontidae</taxon>
        <taxon>Lampetra</taxon>
    </lineage>
</organism>
<dbReference type="InterPro" id="IPR048260">
    <property type="entry name" value="Cytochrome_b_C_euk/bac"/>
</dbReference>
<feature type="transmembrane region" description="Helical" evidence="19">
    <location>
        <begin position="292"/>
        <end position="312"/>
    </location>
</feature>
<dbReference type="PANTHER" id="PTHR19271:SF16">
    <property type="entry name" value="CYTOCHROME B"/>
    <property type="match status" value="1"/>
</dbReference>